<gene>
    <name evidence="1" type="ORF">FCALED_LOCUS1745</name>
</gene>
<dbReference type="PANTHER" id="PTHR28064:SF1">
    <property type="entry name" value="INNER KINETOCHORE SUBUNIT NKP2"/>
    <property type="match status" value="1"/>
</dbReference>
<dbReference type="InterPro" id="IPR018565">
    <property type="entry name" value="Nkp2/Cnl2"/>
</dbReference>
<dbReference type="Pfam" id="PF09447">
    <property type="entry name" value="Cnl2_NKP2"/>
    <property type="match status" value="1"/>
</dbReference>
<proteinExistence type="predicted"/>
<dbReference type="OrthoDB" id="2311687at2759"/>
<comment type="caution">
    <text evidence="1">The sequence shown here is derived from an EMBL/GenBank/DDBJ whole genome shotgun (WGS) entry which is preliminary data.</text>
</comment>
<dbReference type="EMBL" id="CAJVPQ010000236">
    <property type="protein sequence ID" value="CAG8461062.1"/>
    <property type="molecule type" value="Genomic_DNA"/>
</dbReference>
<evidence type="ECO:0000313" key="2">
    <source>
        <dbReference type="Proteomes" id="UP000789570"/>
    </source>
</evidence>
<protein>
    <submittedName>
        <fullName evidence="1">1488_t:CDS:1</fullName>
    </submittedName>
</protein>
<accession>A0A9N8VV29</accession>
<dbReference type="GO" id="GO:0031511">
    <property type="term" value="C:Mis6-Sim4 complex"/>
    <property type="evidence" value="ECO:0007669"/>
    <property type="project" value="TreeGrafter"/>
</dbReference>
<dbReference type="PANTHER" id="PTHR28064">
    <property type="entry name" value="INNER KINETOCHORE SUBUNIT NKP2"/>
    <property type="match status" value="1"/>
</dbReference>
<name>A0A9N8VV29_9GLOM</name>
<organism evidence="1 2">
    <name type="scientific">Funneliformis caledonium</name>
    <dbReference type="NCBI Taxonomy" id="1117310"/>
    <lineage>
        <taxon>Eukaryota</taxon>
        <taxon>Fungi</taxon>
        <taxon>Fungi incertae sedis</taxon>
        <taxon>Mucoromycota</taxon>
        <taxon>Glomeromycotina</taxon>
        <taxon>Glomeromycetes</taxon>
        <taxon>Glomerales</taxon>
        <taxon>Glomeraceae</taxon>
        <taxon>Funneliformis</taxon>
    </lineage>
</organism>
<reference evidence="1" key="1">
    <citation type="submission" date="2021-06" db="EMBL/GenBank/DDBJ databases">
        <authorList>
            <person name="Kallberg Y."/>
            <person name="Tangrot J."/>
            <person name="Rosling A."/>
        </authorList>
    </citation>
    <scope>NUCLEOTIDE SEQUENCE</scope>
    <source>
        <strain evidence="1">UK204</strain>
    </source>
</reference>
<dbReference type="AlphaFoldDB" id="A0A9N8VV29"/>
<evidence type="ECO:0000313" key="1">
    <source>
        <dbReference type="EMBL" id="CAG8461062.1"/>
    </source>
</evidence>
<dbReference type="Proteomes" id="UP000789570">
    <property type="component" value="Unassembled WGS sequence"/>
</dbReference>
<keyword evidence="2" id="KW-1185">Reference proteome</keyword>
<sequence length="165" mass="19084">MATEESVLNSFLFNSELADNLTLKQFTNLFPATYRNNPLVKTLYREFQLERNRIRETIRENIVEECKKPEHLENLDSAQVDDNRLTLDQAIDALTVAEKKMSRKIIVFNEHCKRSFEKIKSANDELSDLEYGRIPKGGFGKEGAMMELQSLIKSCQDMMISSENQ</sequence>
<dbReference type="GO" id="GO:0007059">
    <property type="term" value="P:chromosome segregation"/>
    <property type="evidence" value="ECO:0007669"/>
    <property type="project" value="TreeGrafter"/>
</dbReference>